<evidence type="ECO:0008006" key="4">
    <source>
        <dbReference type="Google" id="ProtNLM"/>
    </source>
</evidence>
<dbReference type="OrthoDB" id="6367529at2759"/>
<feature type="transmembrane region" description="Helical" evidence="1">
    <location>
        <begin position="46"/>
        <end position="63"/>
    </location>
</feature>
<accession>A0A8J5JS48</accession>
<reference evidence="2" key="1">
    <citation type="journal article" date="2021" name="Sci. Adv.">
        <title>The American lobster genome reveals insights on longevity, neural, and immune adaptations.</title>
        <authorList>
            <person name="Polinski J.M."/>
            <person name="Zimin A.V."/>
            <person name="Clark K.F."/>
            <person name="Kohn A.B."/>
            <person name="Sadowski N."/>
            <person name="Timp W."/>
            <person name="Ptitsyn A."/>
            <person name="Khanna P."/>
            <person name="Romanova D.Y."/>
            <person name="Williams P."/>
            <person name="Greenwood S.J."/>
            <person name="Moroz L.L."/>
            <person name="Walt D.R."/>
            <person name="Bodnar A.G."/>
        </authorList>
    </citation>
    <scope>NUCLEOTIDE SEQUENCE</scope>
    <source>
        <strain evidence="2">GMGI-L3</strain>
    </source>
</reference>
<feature type="transmembrane region" description="Helical" evidence="1">
    <location>
        <begin position="118"/>
        <end position="140"/>
    </location>
</feature>
<organism evidence="2 3">
    <name type="scientific">Homarus americanus</name>
    <name type="common">American lobster</name>
    <dbReference type="NCBI Taxonomy" id="6706"/>
    <lineage>
        <taxon>Eukaryota</taxon>
        <taxon>Metazoa</taxon>
        <taxon>Ecdysozoa</taxon>
        <taxon>Arthropoda</taxon>
        <taxon>Crustacea</taxon>
        <taxon>Multicrustacea</taxon>
        <taxon>Malacostraca</taxon>
        <taxon>Eumalacostraca</taxon>
        <taxon>Eucarida</taxon>
        <taxon>Decapoda</taxon>
        <taxon>Pleocyemata</taxon>
        <taxon>Astacidea</taxon>
        <taxon>Nephropoidea</taxon>
        <taxon>Nephropidae</taxon>
        <taxon>Homarus</taxon>
    </lineage>
</organism>
<proteinExistence type="predicted"/>
<feature type="transmembrane region" description="Helical" evidence="1">
    <location>
        <begin position="83"/>
        <end position="98"/>
    </location>
</feature>
<feature type="transmembrane region" description="Helical" evidence="1">
    <location>
        <begin position="152"/>
        <end position="173"/>
    </location>
</feature>
<name>A0A8J5JS48_HOMAM</name>
<feature type="transmembrane region" description="Helical" evidence="1">
    <location>
        <begin position="12"/>
        <end position="34"/>
    </location>
</feature>
<keyword evidence="1" id="KW-0812">Transmembrane</keyword>
<feature type="transmembrane region" description="Helical" evidence="1">
    <location>
        <begin position="272"/>
        <end position="290"/>
    </location>
</feature>
<evidence type="ECO:0000256" key="1">
    <source>
        <dbReference type="SAM" id="Phobius"/>
    </source>
</evidence>
<evidence type="ECO:0000313" key="3">
    <source>
        <dbReference type="Proteomes" id="UP000747542"/>
    </source>
</evidence>
<dbReference type="AlphaFoldDB" id="A0A8J5JS48"/>
<sequence length="348" mass="39888">MTGSKIANRLQALVVLLLYVFDVVMVVACAFVHLTHGGTSNCFGGFTIAIFCVGGFFTNWFNFYRHEKPRMEQRQWPKKIQKVLFLFIPSQAFLVWTWEWWKNPLSWTANYWVATLRLFYTTTGSLLQATLQTYIIIDLWWDLEVAYEDICVMMAAAVFLALHSVLGVCIFVWKETYEEEHEVPRTRDFVFIVISVSLNMCGRIVSMAMVAAVINWGWMIGGLAAPFFLNYALCLYTTFPLSEGSFGQLVARCTLPIPTALLFALSVSKDKVATVLTTICWLCFSLPQIVTHHDTAIHWLVWGVPFLGQLVAFVLMMIKWSIFQTAFTRFGRLLEVNKETTNRTKEEV</sequence>
<keyword evidence="1" id="KW-1133">Transmembrane helix</keyword>
<feature type="transmembrane region" description="Helical" evidence="1">
    <location>
        <begin position="189"/>
        <end position="211"/>
    </location>
</feature>
<comment type="caution">
    <text evidence="2">The sequence shown here is derived from an EMBL/GenBank/DDBJ whole genome shotgun (WGS) entry which is preliminary data.</text>
</comment>
<dbReference type="Proteomes" id="UP000747542">
    <property type="component" value="Unassembled WGS sequence"/>
</dbReference>
<evidence type="ECO:0000313" key="2">
    <source>
        <dbReference type="EMBL" id="KAG7163170.1"/>
    </source>
</evidence>
<feature type="transmembrane region" description="Helical" evidence="1">
    <location>
        <begin position="245"/>
        <end position="265"/>
    </location>
</feature>
<protein>
    <recommendedName>
        <fullName evidence="4">Transmembrane protein</fullName>
    </recommendedName>
</protein>
<keyword evidence="3" id="KW-1185">Reference proteome</keyword>
<feature type="transmembrane region" description="Helical" evidence="1">
    <location>
        <begin position="218"/>
        <end position="239"/>
    </location>
</feature>
<gene>
    <name evidence="2" type="ORF">Hamer_G002246</name>
</gene>
<dbReference type="EMBL" id="JAHLQT010026502">
    <property type="protein sequence ID" value="KAG7163170.1"/>
    <property type="molecule type" value="Genomic_DNA"/>
</dbReference>
<feature type="transmembrane region" description="Helical" evidence="1">
    <location>
        <begin position="296"/>
        <end position="318"/>
    </location>
</feature>
<keyword evidence="1" id="KW-0472">Membrane</keyword>